<evidence type="ECO:0000256" key="3">
    <source>
        <dbReference type="ARBA" id="ARBA00007742"/>
    </source>
</evidence>
<dbReference type="GO" id="GO:0005789">
    <property type="term" value="C:endoplasmic reticulum membrane"/>
    <property type="evidence" value="ECO:0007669"/>
    <property type="project" value="UniProtKB-SubCell"/>
</dbReference>
<keyword evidence="11" id="KW-0560">Oxidoreductase</keyword>
<dbReference type="Pfam" id="PF02544">
    <property type="entry name" value="Steroid_dh"/>
    <property type="match status" value="1"/>
</dbReference>
<dbReference type="GO" id="GO:0042761">
    <property type="term" value="P:very long-chain fatty acid biosynthetic process"/>
    <property type="evidence" value="ECO:0007669"/>
    <property type="project" value="TreeGrafter"/>
</dbReference>
<protein>
    <recommendedName>
        <fullName evidence="4">very-long-chain enoyl-CoA reductase</fullName>
        <ecNumber evidence="4">1.3.1.93</ecNumber>
    </recommendedName>
</protein>
<evidence type="ECO:0000256" key="9">
    <source>
        <dbReference type="ARBA" id="ARBA00022857"/>
    </source>
</evidence>
<dbReference type="InterPro" id="IPR001104">
    <property type="entry name" value="3-oxo-5_a-steroid_4-DH_C"/>
</dbReference>
<evidence type="ECO:0000256" key="4">
    <source>
        <dbReference type="ARBA" id="ARBA00012530"/>
    </source>
</evidence>
<reference evidence="17 18" key="1">
    <citation type="journal article" date="2017" name="Mol. Ecol.">
        <title>Comparative and population genomic landscape of Phellinus noxius: A hypervariable fungus causing root rot in trees.</title>
        <authorList>
            <person name="Chung C.L."/>
            <person name="Lee T.J."/>
            <person name="Akiba M."/>
            <person name="Lee H.H."/>
            <person name="Kuo T.H."/>
            <person name="Liu D."/>
            <person name="Ke H.M."/>
            <person name="Yokoi T."/>
            <person name="Roa M.B."/>
            <person name="Lu M.J."/>
            <person name="Chang Y.Y."/>
            <person name="Ann P.J."/>
            <person name="Tsai J.N."/>
            <person name="Chen C.Y."/>
            <person name="Tzean S.S."/>
            <person name="Ota Y."/>
            <person name="Hattori T."/>
            <person name="Sahashi N."/>
            <person name="Liou R.F."/>
            <person name="Kikuchi T."/>
            <person name="Tsai I.J."/>
        </authorList>
    </citation>
    <scope>NUCLEOTIDE SEQUENCE [LARGE SCALE GENOMIC DNA]</scope>
    <source>
        <strain evidence="17 18">FFPRI411160</strain>
    </source>
</reference>
<keyword evidence="13" id="KW-0472">Membrane</keyword>
<feature type="compositionally biased region" description="Basic and acidic residues" evidence="15">
    <location>
        <begin position="293"/>
        <end position="303"/>
    </location>
</feature>
<dbReference type="PROSITE" id="PS50244">
    <property type="entry name" value="S5A_REDUCTASE"/>
    <property type="match status" value="1"/>
</dbReference>
<comment type="pathway">
    <text evidence="2">Lipid metabolism; fatty acid biosynthesis.</text>
</comment>
<keyword evidence="18" id="KW-1185">Reference proteome</keyword>
<keyword evidence="7" id="KW-0256">Endoplasmic reticulum</keyword>
<dbReference type="PANTHER" id="PTHR10556">
    <property type="entry name" value="3-OXO-5-ALPHA-STEROID 4-DEHYDROGENASE"/>
    <property type="match status" value="1"/>
</dbReference>
<evidence type="ECO:0000256" key="10">
    <source>
        <dbReference type="ARBA" id="ARBA00022989"/>
    </source>
</evidence>
<evidence type="ECO:0000256" key="15">
    <source>
        <dbReference type="SAM" id="MobiDB-lite"/>
    </source>
</evidence>
<dbReference type="CDD" id="cd01801">
    <property type="entry name" value="Ubl_TECR_like"/>
    <property type="match status" value="1"/>
</dbReference>
<dbReference type="PANTHER" id="PTHR10556:SF28">
    <property type="entry name" value="VERY-LONG-CHAIN ENOYL-COA REDUCTASE"/>
    <property type="match status" value="1"/>
</dbReference>
<gene>
    <name evidence="17" type="ORF">PNOK_0806200</name>
</gene>
<evidence type="ECO:0000256" key="2">
    <source>
        <dbReference type="ARBA" id="ARBA00005194"/>
    </source>
</evidence>
<keyword evidence="9" id="KW-0521">NADP</keyword>
<dbReference type="Gene3D" id="3.10.20.90">
    <property type="entry name" value="Phosphatidylinositol 3-kinase Catalytic Subunit, Chain A, domain 1"/>
    <property type="match status" value="1"/>
</dbReference>
<dbReference type="SUPFAM" id="SSF54236">
    <property type="entry name" value="Ubiquitin-like"/>
    <property type="match status" value="1"/>
</dbReference>
<dbReference type="STRING" id="2282107.A0A286UA33"/>
<evidence type="ECO:0000259" key="16">
    <source>
        <dbReference type="PROSITE" id="PS50053"/>
    </source>
</evidence>
<sequence>MVSITISASGKPLVAARKLPVTVQIGGKTADNATVGDVKKEIEKQFPKFPSSRQKLTLKGDKKALSDDDTLAKLGISDEGELAIKDLGPQIGWKTVFLIEYIGPLLIHPLFYYFPRLFYGVDVQHSLLQKYSFALIMLHFFKRELETLFVHRFSKATMPFFNVFKNSFHYHVLSGVLLAFSLYRPKYAANSPAIINTQRDNISFIWVWTTVFVLAELSNLKTHLTLRSLRPEGTRKRAIPFGFGFNLVSCPNYFFESMAWFSLGMMTRSLTAWFFYLVGAGQMAVWAVKKHQPRSEDNPDSRRPLLPTCGGQDSDLENGPNESHTPDTVDRQTHDRLDKCSERELVDDINLLGCCISDFALNISSEFDKHRSTSLNQIINRQQVEQILQEKKATKYLSATLGDSIYNNLINHAKHQRPEIVSRYVIDAIRCLGSTISHHIIEDTCPGLPNEGKDLISKFGKMISKETQTKSLHLRELEIRRLYREDTRKRTEDRYKGKLTLYTECIMILIGENIDSPLLKTISDLARNSGIIEHASNLSNKIKKNIFSADLVTFCPRPGWPFNLEEMDAEDDGEGLVNPIHPVLRLCGSSILFSPFLSSFLFSSYLQVAFFFEIFSLLTPSTPVSSFFRMKGVRRTRFWLTGSENSHDDPPVPLKAEQKARIIQLQTYQEENLFYRTSSNSCGSRSVTQYHERGVQTNSSEVPDRTHAIDLVERDNQDKLDRCSEREVMNELHLLGSRISDFALNVASEFDNHRSTASEQILSRQDIQHILQQANIEDRLVFALGNSLISYLFNYGQYQQTEIVTSLADAVSALGSAIVNQIISTTYLGLPREGEDVISGFKRMTLREPQAKALHWRDLSSTYMQREDVRKSVMDQYKKWLAHCTQGIIILTGENTLSPLHNIVYELAWKSGIIEQAADL</sequence>
<keyword evidence="12" id="KW-0443">Lipid metabolism</keyword>
<keyword evidence="6" id="KW-0812">Transmembrane</keyword>
<evidence type="ECO:0000256" key="14">
    <source>
        <dbReference type="ARBA" id="ARBA00023160"/>
    </source>
</evidence>
<evidence type="ECO:0000256" key="6">
    <source>
        <dbReference type="ARBA" id="ARBA00022692"/>
    </source>
</evidence>
<dbReference type="EC" id="1.3.1.93" evidence="4"/>
<evidence type="ECO:0000256" key="13">
    <source>
        <dbReference type="ARBA" id="ARBA00023136"/>
    </source>
</evidence>
<feature type="region of interest" description="Disordered" evidence="15">
    <location>
        <begin position="292"/>
        <end position="333"/>
    </location>
</feature>
<dbReference type="InterPro" id="IPR000626">
    <property type="entry name" value="Ubiquitin-like_dom"/>
</dbReference>
<dbReference type="GO" id="GO:0102758">
    <property type="term" value="F:very-long-chain enoyl-CoA reductase activity"/>
    <property type="evidence" value="ECO:0007669"/>
    <property type="project" value="UniProtKB-EC"/>
</dbReference>
<keyword evidence="10" id="KW-1133">Transmembrane helix</keyword>
<dbReference type="EMBL" id="NBII01000008">
    <property type="protein sequence ID" value="PAV16442.1"/>
    <property type="molecule type" value="Genomic_DNA"/>
</dbReference>
<dbReference type="Pfam" id="PF21696">
    <property type="entry name" value="TECR_N"/>
    <property type="match status" value="1"/>
</dbReference>
<dbReference type="InterPro" id="IPR039357">
    <property type="entry name" value="SRD5A/TECR"/>
</dbReference>
<dbReference type="PROSITE" id="PS50053">
    <property type="entry name" value="UBIQUITIN_2"/>
    <property type="match status" value="1"/>
</dbReference>
<comment type="subcellular location">
    <subcellularLocation>
        <location evidence="1">Endoplasmic reticulum membrane</location>
        <topology evidence="1">Multi-pass membrane protein</topology>
    </subcellularLocation>
</comment>
<comment type="caution">
    <text evidence="17">The sequence shown here is derived from an EMBL/GenBank/DDBJ whole genome shotgun (WGS) entry which is preliminary data.</text>
</comment>
<organism evidence="17 18">
    <name type="scientific">Pyrrhoderma noxium</name>
    <dbReference type="NCBI Taxonomy" id="2282107"/>
    <lineage>
        <taxon>Eukaryota</taxon>
        <taxon>Fungi</taxon>
        <taxon>Dikarya</taxon>
        <taxon>Basidiomycota</taxon>
        <taxon>Agaricomycotina</taxon>
        <taxon>Agaricomycetes</taxon>
        <taxon>Hymenochaetales</taxon>
        <taxon>Hymenochaetaceae</taxon>
        <taxon>Pyrrhoderma</taxon>
    </lineage>
</organism>
<dbReference type="InParanoid" id="A0A286UA33"/>
<name>A0A286UA33_9AGAM</name>
<evidence type="ECO:0000256" key="5">
    <source>
        <dbReference type="ARBA" id="ARBA00022516"/>
    </source>
</evidence>
<dbReference type="InterPro" id="IPR049127">
    <property type="entry name" value="TECR-like_N"/>
</dbReference>
<evidence type="ECO:0000256" key="8">
    <source>
        <dbReference type="ARBA" id="ARBA00022832"/>
    </source>
</evidence>
<evidence type="ECO:0000313" key="18">
    <source>
        <dbReference type="Proteomes" id="UP000217199"/>
    </source>
</evidence>
<dbReference type="OrthoDB" id="540503at2759"/>
<keyword evidence="5" id="KW-0444">Lipid biosynthesis</keyword>
<evidence type="ECO:0000256" key="12">
    <source>
        <dbReference type="ARBA" id="ARBA00023098"/>
    </source>
</evidence>
<evidence type="ECO:0000256" key="11">
    <source>
        <dbReference type="ARBA" id="ARBA00023002"/>
    </source>
</evidence>
<feature type="domain" description="Ubiquitin-like" evidence="16">
    <location>
        <begin position="34"/>
        <end position="84"/>
    </location>
</feature>
<evidence type="ECO:0000256" key="1">
    <source>
        <dbReference type="ARBA" id="ARBA00004477"/>
    </source>
</evidence>
<evidence type="ECO:0000313" key="17">
    <source>
        <dbReference type="EMBL" id="PAV16442.1"/>
    </source>
</evidence>
<accession>A0A286UA33</accession>
<dbReference type="InterPro" id="IPR029071">
    <property type="entry name" value="Ubiquitin-like_domsf"/>
</dbReference>
<comment type="similarity">
    <text evidence="3">Belongs to the steroid 5-alpha reductase family.</text>
</comment>
<keyword evidence="14" id="KW-0275">Fatty acid biosynthesis</keyword>
<evidence type="ECO:0000256" key="7">
    <source>
        <dbReference type="ARBA" id="ARBA00022824"/>
    </source>
</evidence>
<dbReference type="AlphaFoldDB" id="A0A286UA33"/>
<feature type="compositionally biased region" description="Basic and acidic residues" evidence="15">
    <location>
        <begin position="324"/>
        <end position="333"/>
    </location>
</feature>
<keyword evidence="8" id="KW-0276">Fatty acid metabolism</keyword>
<dbReference type="Proteomes" id="UP000217199">
    <property type="component" value="Unassembled WGS sequence"/>
</dbReference>
<proteinExistence type="inferred from homology"/>